<sequence length="84" mass="9313">MSQKKVDKYKNSKYSRNSALKKERAEFVLEMAAWILIAVLLVGWIGYSAYAKIQAKEASVKVDTVMDTSALTDYISGLSSDSAE</sequence>
<dbReference type="Proteomes" id="UP000408482">
    <property type="component" value="Unassembled WGS sequence"/>
</dbReference>
<evidence type="ECO:0000313" key="3">
    <source>
        <dbReference type="Proteomes" id="UP000408482"/>
    </source>
</evidence>
<dbReference type="RefSeq" id="WP_118516104.1">
    <property type="nucleotide sequence ID" value="NZ_CABHMX010000027.1"/>
</dbReference>
<keyword evidence="1" id="KW-1133">Transmembrane helix</keyword>
<keyword evidence="3" id="KW-1185">Reference proteome</keyword>
<protein>
    <submittedName>
        <fullName evidence="2">Uncharacterized protein</fullName>
    </submittedName>
</protein>
<keyword evidence="1" id="KW-0472">Membrane</keyword>
<accession>A0A564VLP8</accession>
<organism evidence="2 3">
    <name type="scientific">Blautia luti</name>
    <dbReference type="NCBI Taxonomy" id="89014"/>
    <lineage>
        <taxon>Bacteria</taxon>
        <taxon>Bacillati</taxon>
        <taxon>Bacillota</taxon>
        <taxon>Clostridia</taxon>
        <taxon>Lachnospirales</taxon>
        <taxon>Lachnospiraceae</taxon>
        <taxon>Blautia</taxon>
    </lineage>
</organism>
<keyword evidence="1" id="KW-0812">Transmembrane</keyword>
<evidence type="ECO:0000256" key="1">
    <source>
        <dbReference type="SAM" id="Phobius"/>
    </source>
</evidence>
<proteinExistence type="predicted"/>
<feature type="transmembrane region" description="Helical" evidence="1">
    <location>
        <begin position="27"/>
        <end position="47"/>
    </location>
</feature>
<dbReference type="AlphaFoldDB" id="A0A564VLP8"/>
<name>A0A564VLP8_9FIRM</name>
<gene>
    <name evidence="2" type="ORF">RSSSTS7063_02563</name>
</gene>
<dbReference type="EMBL" id="CABHNW010000029">
    <property type="protein sequence ID" value="VUX33338.1"/>
    <property type="molecule type" value="Genomic_DNA"/>
</dbReference>
<reference evidence="2 3" key="1">
    <citation type="submission" date="2019-07" db="EMBL/GenBank/DDBJ databases">
        <authorList>
            <person name="Hibberd C M."/>
            <person name="Gehrig L. J."/>
            <person name="Chang H.-W."/>
            <person name="Venkatesh S."/>
        </authorList>
    </citation>
    <scope>NUCLEOTIDE SEQUENCE [LARGE SCALE GENOMIC DNA]</scope>
    <source>
        <strain evidence="2">Blautia_luti_SSTS_Bg7063</strain>
    </source>
</reference>
<evidence type="ECO:0000313" key="2">
    <source>
        <dbReference type="EMBL" id="VUX33338.1"/>
    </source>
</evidence>